<dbReference type="GO" id="GO:0003700">
    <property type="term" value="F:DNA-binding transcription factor activity"/>
    <property type="evidence" value="ECO:0007669"/>
    <property type="project" value="InterPro"/>
</dbReference>
<dbReference type="Pfam" id="PF00072">
    <property type="entry name" value="Response_reg"/>
    <property type="match status" value="1"/>
</dbReference>
<dbReference type="SMART" id="SM00387">
    <property type="entry name" value="HATPase_c"/>
    <property type="match status" value="1"/>
</dbReference>
<dbReference type="InterPro" id="IPR004358">
    <property type="entry name" value="Sig_transdc_His_kin-like_C"/>
</dbReference>
<evidence type="ECO:0000256" key="7">
    <source>
        <dbReference type="ARBA" id="ARBA00023125"/>
    </source>
</evidence>
<evidence type="ECO:0000256" key="8">
    <source>
        <dbReference type="ARBA" id="ARBA00023163"/>
    </source>
</evidence>
<dbReference type="PROSITE" id="PS50110">
    <property type="entry name" value="RESPONSE_REGULATORY"/>
    <property type="match status" value="1"/>
</dbReference>
<feature type="transmembrane region" description="Helical" evidence="10">
    <location>
        <begin position="64"/>
        <end position="85"/>
    </location>
</feature>
<dbReference type="InterPro" id="IPR018062">
    <property type="entry name" value="HTH_AraC-typ_CS"/>
</dbReference>
<gene>
    <name evidence="14" type="ORF">SAMN05216262_1263</name>
</gene>
<dbReference type="SMART" id="SM00342">
    <property type="entry name" value="HTH_ARAC"/>
    <property type="match status" value="1"/>
</dbReference>
<evidence type="ECO:0000256" key="4">
    <source>
        <dbReference type="ARBA" id="ARBA00022679"/>
    </source>
</evidence>
<evidence type="ECO:0000256" key="6">
    <source>
        <dbReference type="ARBA" id="ARBA00023015"/>
    </source>
</evidence>
<feature type="transmembrane region" description="Helical" evidence="10">
    <location>
        <begin position="97"/>
        <end position="113"/>
    </location>
</feature>
<dbReference type="Proteomes" id="UP000199297">
    <property type="component" value="Unassembled WGS sequence"/>
</dbReference>
<dbReference type="InterPro" id="IPR003661">
    <property type="entry name" value="HisK_dim/P_dom"/>
</dbReference>
<feature type="transmembrane region" description="Helical" evidence="10">
    <location>
        <begin position="259"/>
        <end position="279"/>
    </location>
</feature>
<dbReference type="SMART" id="SM00091">
    <property type="entry name" value="PAS"/>
    <property type="match status" value="1"/>
</dbReference>
<keyword evidence="5" id="KW-0418">Kinase</keyword>
<feature type="domain" description="Histidine kinase" evidence="12">
    <location>
        <begin position="479"/>
        <end position="693"/>
    </location>
</feature>
<evidence type="ECO:0000256" key="3">
    <source>
        <dbReference type="ARBA" id="ARBA00022553"/>
    </source>
</evidence>
<comment type="catalytic activity">
    <reaction evidence="1">
        <text>ATP + protein L-histidine = ADP + protein N-phospho-L-histidine.</text>
        <dbReference type="EC" id="2.7.13.3"/>
    </reaction>
</comment>
<accession>A0A1H7TKQ6</accession>
<keyword evidence="10" id="KW-0472">Membrane</keyword>
<dbReference type="Gene3D" id="1.10.10.60">
    <property type="entry name" value="Homeodomain-like"/>
    <property type="match status" value="1"/>
</dbReference>
<keyword evidence="3 9" id="KW-0597">Phosphoprotein</keyword>
<evidence type="ECO:0000259" key="12">
    <source>
        <dbReference type="PROSITE" id="PS50109"/>
    </source>
</evidence>
<dbReference type="PANTHER" id="PTHR43547:SF2">
    <property type="entry name" value="HYBRID SIGNAL TRANSDUCTION HISTIDINE KINASE C"/>
    <property type="match status" value="1"/>
</dbReference>
<dbReference type="OrthoDB" id="9772100at2"/>
<dbReference type="GO" id="GO:0000155">
    <property type="term" value="F:phosphorelay sensor kinase activity"/>
    <property type="evidence" value="ECO:0007669"/>
    <property type="project" value="InterPro"/>
</dbReference>
<dbReference type="SUPFAM" id="SSF52172">
    <property type="entry name" value="CheY-like"/>
    <property type="match status" value="1"/>
</dbReference>
<dbReference type="InterPro" id="IPR035965">
    <property type="entry name" value="PAS-like_dom_sf"/>
</dbReference>
<feature type="transmembrane region" description="Helical" evidence="10">
    <location>
        <begin position="157"/>
        <end position="177"/>
    </location>
</feature>
<feature type="transmembrane region" description="Helical" evidence="10">
    <location>
        <begin position="33"/>
        <end position="52"/>
    </location>
</feature>
<evidence type="ECO:0000256" key="1">
    <source>
        <dbReference type="ARBA" id="ARBA00000085"/>
    </source>
</evidence>
<evidence type="ECO:0000313" key="15">
    <source>
        <dbReference type="Proteomes" id="UP000199297"/>
    </source>
</evidence>
<dbReference type="PROSITE" id="PS01124">
    <property type="entry name" value="HTH_ARAC_FAMILY_2"/>
    <property type="match status" value="1"/>
</dbReference>
<dbReference type="SMART" id="SM00388">
    <property type="entry name" value="HisKA"/>
    <property type="match status" value="1"/>
</dbReference>
<dbReference type="Gene3D" id="3.30.565.10">
    <property type="entry name" value="Histidine kinase-like ATPase, C-terminal domain"/>
    <property type="match status" value="1"/>
</dbReference>
<dbReference type="Gene3D" id="3.30.450.20">
    <property type="entry name" value="PAS domain"/>
    <property type="match status" value="1"/>
</dbReference>
<evidence type="ECO:0000256" key="2">
    <source>
        <dbReference type="ARBA" id="ARBA00012438"/>
    </source>
</evidence>
<dbReference type="CDD" id="cd00082">
    <property type="entry name" value="HisKA"/>
    <property type="match status" value="1"/>
</dbReference>
<dbReference type="RefSeq" id="WP_085286118.1">
    <property type="nucleotide sequence ID" value="NZ_FOBI01000026.1"/>
</dbReference>
<dbReference type="FunFam" id="3.30.565.10:FF:000006">
    <property type="entry name" value="Sensor histidine kinase WalK"/>
    <property type="match status" value="1"/>
</dbReference>
<keyword evidence="7" id="KW-0238">DNA-binding</keyword>
<dbReference type="GO" id="GO:0005886">
    <property type="term" value="C:plasma membrane"/>
    <property type="evidence" value="ECO:0007669"/>
    <property type="project" value="UniProtKB-ARBA"/>
</dbReference>
<evidence type="ECO:0000259" key="13">
    <source>
        <dbReference type="PROSITE" id="PS50110"/>
    </source>
</evidence>
<dbReference type="Gene3D" id="1.10.287.130">
    <property type="match status" value="1"/>
</dbReference>
<keyword evidence="6" id="KW-0805">Transcription regulation</keyword>
<dbReference type="PANTHER" id="PTHR43547">
    <property type="entry name" value="TWO-COMPONENT HISTIDINE KINASE"/>
    <property type="match status" value="1"/>
</dbReference>
<dbReference type="CDD" id="cd00075">
    <property type="entry name" value="HATPase"/>
    <property type="match status" value="1"/>
</dbReference>
<dbReference type="InterPro" id="IPR011006">
    <property type="entry name" value="CheY-like_superfamily"/>
</dbReference>
<keyword evidence="15" id="KW-1185">Reference proteome</keyword>
<protein>
    <recommendedName>
        <fullName evidence="2">histidine kinase</fullName>
        <ecNumber evidence="2">2.7.13.3</ecNumber>
    </recommendedName>
</protein>
<evidence type="ECO:0000313" key="14">
    <source>
        <dbReference type="EMBL" id="SEL84984.1"/>
    </source>
</evidence>
<evidence type="ECO:0000256" key="5">
    <source>
        <dbReference type="ARBA" id="ARBA00022777"/>
    </source>
</evidence>
<dbReference type="InterPro" id="IPR005467">
    <property type="entry name" value="His_kinase_dom"/>
</dbReference>
<feature type="transmembrane region" description="Helical" evidence="10">
    <location>
        <begin position="189"/>
        <end position="210"/>
    </location>
</feature>
<dbReference type="PRINTS" id="PR00344">
    <property type="entry name" value="BCTRLSENSOR"/>
</dbReference>
<dbReference type="GO" id="GO:0043565">
    <property type="term" value="F:sequence-specific DNA binding"/>
    <property type="evidence" value="ECO:0007669"/>
    <property type="project" value="InterPro"/>
</dbReference>
<dbReference type="EC" id="2.7.13.3" evidence="2"/>
<dbReference type="Pfam" id="PF13426">
    <property type="entry name" value="PAS_9"/>
    <property type="match status" value="1"/>
</dbReference>
<organism evidence="14 15">
    <name type="scientific">Colwellia chukchiensis</name>
    <dbReference type="NCBI Taxonomy" id="641665"/>
    <lineage>
        <taxon>Bacteria</taxon>
        <taxon>Pseudomonadati</taxon>
        <taxon>Pseudomonadota</taxon>
        <taxon>Gammaproteobacteria</taxon>
        <taxon>Alteromonadales</taxon>
        <taxon>Colwelliaceae</taxon>
        <taxon>Colwellia</taxon>
    </lineage>
</organism>
<dbReference type="InterPro" id="IPR003594">
    <property type="entry name" value="HATPase_dom"/>
</dbReference>
<name>A0A1H7TKQ6_9GAMM</name>
<dbReference type="SUPFAM" id="SSF55785">
    <property type="entry name" value="PYP-like sensor domain (PAS domain)"/>
    <property type="match status" value="1"/>
</dbReference>
<dbReference type="Gene3D" id="3.40.50.2300">
    <property type="match status" value="1"/>
</dbReference>
<dbReference type="InterPro" id="IPR036890">
    <property type="entry name" value="HATPase_C_sf"/>
</dbReference>
<dbReference type="InterPro" id="IPR036097">
    <property type="entry name" value="HisK_dim/P_sf"/>
</dbReference>
<dbReference type="Pfam" id="PF00512">
    <property type="entry name" value="HisKA"/>
    <property type="match status" value="1"/>
</dbReference>
<feature type="domain" description="Response regulatory" evidence="13">
    <location>
        <begin position="731"/>
        <end position="846"/>
    </location>
</feature>
<proteinExistence type="predicted"/>
<dbReference type="SMART" id="SM00448">
    <property type="entry name" value="REC"/>
    <property type="match status" value="1"/>
</dbReference>
<dbReference type="InterPro" id="IPR018060">
    <property type="entry name" value="HTH_AraC"/>
</dbReference>
<dbReference type="Pfam" id="PF12833">
    <property type="entry name" value="HTH_18"/>
    <property type="match status" value="1"/>
</dbReference>
<dbReference type="EMBL" id="FOBI01000026">
    <property type="protein sequence ID" value="SEL84984.1"/>
    <property type="molecule type" value="Genomic_DNA"/>
</dbReference>
<dbReference type="InterPro" id="IPR009057">
    <property type="entry name" value="Homeodomain-like_sf"/>
</dbReference>
<dbReference type="SUPFAM" id="SSF46689">
    <property type="entry name" value="Homeodomain-like"/>
    <property type="match status" value="1"/>
</dbReference>
<dbReference type="InterPro" id="IPR001789">
    <property type="entry name" value="Sig_transdc_resp-reg_receiver"/>
</dbReference>
<dbReference type="AlphaFoldDB" id="A0A1H7TKQ6"/>
<dbReference type="STRING" id="641665.GCA_002104455_02180"/>
<dbReference type="NCBIfam" id="TIGR00229">
    <property type="entry name" value="sensory_box"/>
    <property type="match status" value="1"/>
</dbReference>
<dbReference type="SUPFAM" id="SSF47384">
    <property type="entry name" value="Homodimeric domain of signal transducing histidine kinase"/>
    <property type="match status" value="1"/>
</dbReference>
<evidence type="ECO:0000256" key="9">
    <source>
        <dbReference type="PROSITE-ProRule" id="PRU00169"/>
    </source>
</evidence>
<keyword evidence="10" id="KW-1133">Transmembrane helix</keyword>
<dbReference type="InterPro" id="IPR000014">
    <property type="entry name" value="PAS"/>
</dbReference>
<keyword evidence="4" id="KW-0808">Transferase</keyword>
<dbReference type="SUPFAM" id="SSF55874">
    <property type="entry name" value="ATPase domain of HSP90 chaperone/DNA topoisomerase II/histidine kinase"/>
    <property type="match status" value="1"/>
</dbReference>
<keyword evidence="10" id="KW-0812">Transmembrane</keyword>
<feature type="transmembrane region" description="Helical" evidence="10">
    <location>
        <begin position="125"/>
        <end position="145"/>
    </location>
</feature>
<dbReference type="Pfam" id="PF02518">
    <property type="entry name" value="HATPase_c"/>
    <property type="match status" value="1"/>
</dbReference>
<dbReference type="PROSITE" id="PS00041">
    <property type="entry name" value="HTH_ARAC_FAMILY_1"/>
    <property type="match status" value="1"/>
</dbReference>
<evidence type="ECO:0000256" key="10">
    <source>
        <dbReference type="SAM" id="Phobius"/>
    </source>
</evidence>
<keyword evidence="8" id="KW-0804">Transcription</keyword>
<sequence length="1006" mass="113533">MQLTNKTLLAVIIALTLLPYGLSNTALSVVQPWLKTAPLLLLQVLSFSFVFSRYLQIKIRPLKLFWQFITLALFTALLANLLFSFNVIEYKPLLRDFFTLCSYFFILLAIEANPHITERRKNRQLGSLFAAVFFTLTCFSYLVLLPFEFTDNIADKVASAQLFHLLISALIFIRVAINGYHVNNQYWRQLYGLLAFAAAAILIKNALAYFNYWIPYSLPNDVLTLLILIPYAAVIFAANNALKPPTQTEDISVTSAPELYLISLILTAIILHFIGYELALHYHIESWLQTFLLAIWLAIAFSLLTHLIYTKNALLHNNQQLVARQKLAQQTLVKLNQSLTDAMLNSEEKAIVNASSNAILTTSTDGTVLSANPAAVQLFQCLEADIIASNVSKFFASDDQMHYFFDFKSNIYTLQRKDNGISIECSASRKDGTKFPVQAELQWAEREQQPLVVITFINLTARKRAEQQALDLKDKFIANISHEFRTPLTIINGILDKYLLNADSEKEGKELQTAKRNGLRLVRMVEQLLELSRLADNPQLTMSTYRLHTLMAMPADSFTRLASQNNLALSCEIPKDIWLDCDAQAFEKVIFNLIANAIKYTPAGGKIQVIAFKDGDNFTLDIIDTGIGIKPSSQAKIFERFQRADDEKNHGVFGVGIGLSLVNELVKAHHWHINVVSEYNQGSKFSLTIPCAPAIEEERLTPSSISKSEVSSLLLEQQKANQSSSSKHQKVILVIEDNYDMQVHIKQVIDHSHHCLLANSGEQGLTLAQEYLPDLIVCDIMLTGIDGFTVLEQLKSQELTAHIPVILLTARSDLDSRLHGLDLQADEYLSKPFNQQELLTRISNLITGREQLQQSYLSHFQKGQQNSRKANSFNNVAELAQSSDNDSSLDAKFIEKLETVTAKMYMNTDLDIMQLAEQMTMSERQLQRKIKALLGITPNNFIKEFRLKKAKALLQSGTQIGRIALDVGFSSQTYFGRCFKEQFSCTPKQFQQQYQAEQRPSSSEQT</sequence>
<feature type="domain" description="HTH araC/xylS-type" evidence="11">
    <location>
        <begin position="895"/>
        <end position="993"/>
    </location>
</feature>
<dbReference type="PROSITE" id="PS50109">
    <property type="entry name" value="HIS_KIN"/>
    <property type="match status" value="1"/>
</dbReference>
<feature type="modified residue" description="4-aspartylphosphate" evidence="9">
    <location>
        <position position="779"/>
    </location>
</feature>
<dbReference type="CDD" id="cd00130">
    <property type="entry name" value="PAS"/>
    <property type="match status" value="1"/>
</dbReference>
<evidence type="ECO:0000259" key="11">
    <source>
        <dbReference type="PROSITE" id="PS01124"/>
    </source>
</evidence>
<reference evidence="15" key="1">
    <citation type="submission" date="2016-10" db="EMBL/GenBank/DDBJ databases">
        <authorList>
            <person name="Varghese N."/>
            <person name="Submissions S."/>
        </authorList>
    </citation>
    <scope>NUCLEOTIDE SEQUENCE [LARGE SCALE GENOMIC DNA]</scope>
    <source>
        <strain evidence="15">CGMCC 1.9127</strain>
    </source>
</reference>
<feature type="transmembrane region" description="Helical" evidence="10">
    <location>
        <begin position="291"/>
        <end position="309"/>
    </location>
</feature>